<dbReference type="SUPFAM" id="SSF57845">
    <property type="entry name" value="B-box zinc-binding domain"/>
    <property type="match status" value="1"/>
</dbReference>
<keyword evidence="5" id="KW-0175">Coiled coil</keyword>
<keyword evidence="2 4" id="KW-0863">Zinc-finger</keyword>
<dbReference type="InterPro" id="IPR000315">
    <property type="entry name" value="Znf_B-box"/>
</dbReference>
<evidence type="ECO:0000256" key="5">
    <source>
        <dbReference type="SAM" id="Coils"/>
    </source>
</evidence>
<keyword evidence="1" id="KW-0479">Metal-binding</keyword>
<feature type="coiled-coil region" evidence="5">
    <location>
        <begin position="226"/>
        <end position="267"/>
    </location>
</feature>
<dbReference type="AlphaFoldDB" id="A0ABD0KXQ8"/>
<feature type="domain" description="B box-type" evidence="7">
    <location>
        <begin position="183"/>
        <end position="225"/>
    </location>
</feature>
<evidence type="ECO:0000259" key="6">
    <source>
        <dbReference type="PROSITE" id="PS50089"/>
    </source>
</evidence>
<evidence type="ECO:0000256" key="2">
    <source>
        <dbReference type="ARBA" id="ARBA00022771"/>
    </source>
</evidence>
<dbReference type="Pfam" id="PF13445">
    <property type="entry name" value="zf-RING_UBOX"/>
    <property type="match status" value="1"/>
</dbReference>
<dbReference type="InterPro" id="IPR001841">
    <property type="entry name" value="Znf_RING"/>
</dbReference>
<dbReference type="SMART" id="SM00184">
    <property type="entry name" value="RING"/>
    <property type="match status" value="2"/>
</dbReference>
<evidence type="ECO:0000313" key="9">
    <source>
        <dbReference type="Proteomes" id="UP001519460"/>
    </source>
</evidence>
<evidence type="ECO:0000259" key="7">
    <source>
        <dbReference type="PROSITE" id="PS50119"/>
    </source>
</evidence>
<protein>
    <submittedName>
        <fullName evidence="8">Uncharacterized protein</fullName>
    </submittedName>
</protein>
<reference evidence="8 9" key="1">
    <citation type="journal article" date="2023" name="Sci. Data">
        <title>Genome assembly of the Korean intertidal mud-creeper Batillaria attramentaria.</title>
        <authorList>
            <person name="Patra A.K."/>
            <person name="Ho P.T."/>
            <person name="Jun S."/>
            <person name="Lee S.J."/>
            <person name="Kim Y."/>
            <person name="Won Y.J."/>
        </authorList>
    </citation>
    <scope>NUCLEOTIDE SEQUENCE [LARGE SCALE GENOMIC DNA]</scope>
    <source>
        <strain evidence="8">Wonlab-2016</strain>
    </source>
</reference>
<dbReference type="GO" id="GO:0008270">
    <property type="term" value="F:zinc ion binding"/>
    <property type="evidence" value="ECO:0007669"/>
    <property type="project" value="UniProtKB-KW"/>
</dbReference>
<keyword evidence="9" id="KW-1185">Reference proteome</keyword>
<name>A0ABD0KXQ8_9CAEN</name>
<organism evidence="8 9">
    <name type="scientific">Batillaria attramentaria</name>
    <dbReference type="NCBI Taxonomy" id="370345"/>
    <lineage>
        <taxon>Eukaryota</taxon>
        <taxon>Metazoa</taxon>
        <taxon>Spiralia</taxon>
        <taxon>Lophotrochozoa</taxon>
        <taxon>Mollusca</taxon>
        <taxon>Gastropoda</taxon>
        <taxon>Caenogastropoda</taxon>
        <taxon>Sorbeoconcha</taxon>
        <taxon>Cerithioidea</taxon>
        <taxon>Batillariidae</taxon>
        <taxon>Batillaria</taxon>
    </lineage>
</organism>
<dbReference type="PROSITE" id="PS50119">
    <property type="entry name" value="ZF_BBOX"/>
    <property type="match status" value="2"/>
</dbReference>
<evidence type="ECO:0000256" key="3">
    <source>
        <dbReference type="ARBA" id="ARBA00022833"/>
    </source>
</evidence>
<dbReference type="SUPFAM" id="SSF57850">
    <property type="entry name" value="RING/U-box"/>
    <property type="match status" value="1"/>
</dbReference>
<dbReference type="PANTHER" id="PTHR25462:SF296">
    <property type="entry name" value="MEIOTIC P26, ISOFORM F"/>
    <property type="match status" value="1"/>
</dbReference>
<dbReference type="Proteomes" id="UP001519460">
    <property type="component" value="Unassembled WGS sequence"/>
</dbReference>
<dbReference type="InterPro" id="IPR047153">
    <property type="entry name" value="TRIM45/56/19-like"/>
</dbReference>
<dbReference type="InterPro" id="IPR027370">
    <property type="entry name" value="Znf-RING_euk"/>
</dbReference>
<dbReference type="PANTHER" id="PTHR25462">
    <property type="entry name" value="BONUS, ISOFORM C-RELATED"/>
    <property type="match status" value="1"/>
</dbReference>
<dbReference type="Gene3D" id="3.30.160.60">
    <property type="entry name" value="Classic Zinc Finger"/>
    <property type="match status" value="1"/>
</dbReference>
<gene>
    <name evidence="8" type="ORF">BaRGS_00016821</name>
</gene>
<accession>A0ABD0KXQ8</accession>
<dbReference type="PROSITE" id="PS50089">
    <property type="entry name" value="ZF_RING_2"/>
    <property type="match status" value="1"/>
</dbReference>
<feature type="domain" description="RING-type" evidence="6">
    <location>
        <begin position="27"/>
        <end position="76"/>
    </location>
</feature>
<keyword evidence="3" id="KW-0862">Zinc</keyword>
<evidence type="ECO:0000256" key="4">
    <source>
        <dbReference type="PROSITE-ProRule" id="PRU00024"/>
    </source>
</evidence>
<evidence type="ECO:0000256" key="1">
    <source>
        <dbReference type="ARBA" id="ARBA00022723"/>
    </source>
</evidence>
<dbReference type="Pfam" id="PF00643">
    <property type="entry name" value="zf-B_box"/>
    <property type="match status" value="1"/>
</dbReference>
<sequence>MAAAEGEFSFDMSLSSDLAGVDNRLECNICLDLYVKPKLLPCSHTFCEPCLEKLAARHRRGMGSNQEQRFPCPDCRATVVVPKNGVSGFNTNFYIADDVERMRARQMCNVCSDTNTGRGNRASSFCQDCKYSFCKECLVGHSRYFSHHRICPLSNSASVTMSRSRSCPSAVEGSAAHGTGPDGRGETCQKHKREELRFFCEPCGLPVCRDCRVTSHFQHSPVIDLVDASQQAAAKLQDDLEDLNTRIGSLETQVESLSNKREHAAQTKREVETLVISRAKEIISLVKQYKDQVLTRLEEEASSLDEAFDSDIVKAAEELSSLSDARSRVTRCLDNGRDLELLRLEAEMRNLLRRDGGPANADSQSGQGLAAGVSPPTGFYLNGSDGDSSTIASLIFSHIGELIQLGKPAEQNLAMTQPKFVYDDSDQASL</sequence>
<dbReference type="EMBL" id="JACVVK020000108">
    <property type="protein sequence ID" value="KAK7491975.1"/>
    <property type="molecule type" value="Genomic_DNA"/>
</dbReference>
<dbReference type="SMART" id="SM00336">
    <property type="entry name" value="BBOX"/>
    <property type="match status" value="2"/>
</dbReference>
<comment type="caution">
    <text evidence="8">The sequence shown here is derived from an EMBL/GenBank/DDBJ whole genome shotgun (WGS) entry which is preliminary data.</text>
</comment>
<evidence type="ECO:0000313" key="8">
    <source>
        <dbReference type="EMBL" id="KAK7491975.1"/>
    </source>
</evidence>
<dbReference type="InterPro" id="IPR017907">
    <property type="entry name" value="Znf_RING_CS"/>
</dbReference>
<dbReference type="InterPro" id="IPR013083">
    <property type="entry name" value="Znf_RING/FYVE/PHD"/>
</dbReference>
<dbReference type="PROSITE" id="PS00518">
    <property type="entry name" value="ZF_RING_1"/>
    <property type="match status" value="1"/>
</dbReference>
<dbReference type="Gene3D" id="3.30.40.10">
    <property type="entry name" value="Zinc/RING finger domain, C3HC4 (zinc finger)"/>
    <property type="match status" value="1"/>
</dbReference>
<proteinExistence type="predicted"/>
<feature type="domain" description="B box-type" evidence="7">
    <location>
        <begin position="103"/>
        <end position="153"/>
    </location>
</feature>